<dbReference type="InterPro" id="IPR010657">
    <property type="entry name" value="ImpA_N"/>
</dbReference>
<comment type="caution">
    <text evidence="3">The sequence shown here is derived from an EMBL/GenBank/DDBJ whole genome shotgun (WGS) entry which is preliminary data.</text>
</comment>
<feature type="domain" description="ImpA N-terminal" evidence="2">
    <location>
        <begin position="6"/>
        <end position="152"/>
    </location>
</feature>
<evidence type="ECO:0000256" key="1">
    <source>
        <dbReference type="SAM" id="MobiDB-lite"/>
    </source>
</evidence>
<dbReference type="AlphaFoldDB" id="A0A2T3NYP4"/>
<gene>
    <name evidence="3" type="ORF">C9I98_05520</name>
</gene>
<dbReference type="PANTHER" id="PTHR37951">
    <property type="entry name" value="CYTOPLASMIC PROTEIN-RELATED"/>
    <property type="match status" value="1"/>
</dbReference>
<protein>
    <recommendedName>
        <fullName evidence="2">ImpA N-terminal domain-containing protein</fullName>
    </recommendedName>
</protein>
<feature type="region of interest" description="Disordered" evidence="1">
    <location>
        <begin position="419"/>
        <end position="469"/>
    </location>
</feature>
<proteinExistence type="predicted"/>
<reference evidence="3 4" key="1">
    <citation type="submission" date="2018-01" db="EMBL/GenBank/DDBJ databases">
        <title>Whole genome sequencing of Histamine producing bacteria.</title>
        <authorList>
            <person name="Butler K."/>
        </authorList>
    </citation>
    <scope>NUCLEOTIDE SEQUENCE [LARGE SCALE GENOMIC DNA]</scope>
    <source>
        <strain evidence="3 4">DSM 100436</strain>
    </source>
</reference>
<dbReference type="PANTHER" id="PTHR37951:SF1">
    <property type="entry name" value="TYPE VI SECRETION SYSTEM COMPONENT TSSA1"/>
    <property type="match status" value="1"/>
</dbReference>
<evidence type="ECO:0000259" key="2">
    <source>
        <dbReference type="Pfam" id="PF06812"/>
    </source>
</evidence>
<feature type="compositionally biased region" description="Polar residues" evidence="1">
    <location>
        <begin position="448"/>
        <end position="462"/>
    </location>
</feature>
<keyword evidence="4" id="KW-1185">Reference proteome</keyword>
<dbReference type="Pfam" id="PF06812">
    <property type="entry name" value="ImpA_N"/>
    <property type="match status" value="1"/>
</dbReference>
<dbReference type="EMBL" id="PYMA01000002">
    <property type="protein sequence ID" value="PSW21395.1"/>
    <property type="molecule type" value="Genomic_DNA"/>
</dbReference>
<dbReference type="InterPro" id="IPR017740">
    <property type="entry name" value="TssA-like"/>
</dbReference>
<accession>A0A2T3NYP4</accession>
<dbReference type="Proteomes" id="UP000241771">
    <property type="component" value="Unassembled WGS sequence"/>
</dbReference>
<evidence type="ECO:0000313" key="4">
    <source>
        <dbReference type="Proteomes" id="UP000241771"/>
    </source>
</evidence>
<feature type="region of interest" description="Disordered" evidence="1">
    <location>
        <begin position="267"/>
        <end position="289"/>
    </location>
</feature>
<evidence type="ECO:0000313" key="3">
    <source>
        <dbReference type="EMBL" id="PSW21395.1"/>
    </source>
</evidence>
<dbReference type="RefSeq" id="WP_107271683.1">
    <property type="nucleotide sequence ID" value="NZ_PYMA01000002.1"/>
</dbReference>
<sequence length="469" mass="51181">MFDELLQPISPEQPGGEYLKDNRALYRSYRNAFNIAQSSFRQLIETPDALEDVEAVNANSDNWNQLAADCRSCLSEHSKDVEIFSWYTVAQLFTAEPISNLAIALLTFEQVVNQHWDSLQPILPEKKRKGESEQEQAKEVAEHRVKPLLQLVGDTAESGLLYMPLQMLPLVGDIDYGSFFAAEKAGSLAELQQKAVGFFSSEQAELNTKIIALGQVHDAMQSLEKAIGEKCIAAGTTGVSFRFAKESIERLINAMQYLVGDQFSRWPLDPEPAESQPEQTNTETGVPAPAVRADSGERLGENLKGGNTPNLQQTAQLDIQPAAQPVAVNANALASRDHALAELQKIADYFQQTEPHSPIYLLLKRAIRWGGMSLPDLLQELVGEQGSVNQRIQQLAGLESADHQAELVPVDTATSMNVHSGVNSPSNVDAATSEVQASSAVSMPLEEPTQSSVTANDNTPSGGLSEIEW</sequence>
<feature type="compositionally biased region" description="Polar residues" evidence="1">
    <location>
        <begin position="419"/>
        <end position="441"/>
    </location>
</feature>
<name>A0A2T3NYP4_9GAMM</name>
<organism evidence="3 4">
    <name type="scientific">Photobacterium sanctipauli</name>
    <dbReference type="NCBI Taxonomy" id="1342794"/>
    <lineage>
        <taxon>Bacteria</taxon>
        <taxon>Pseudomonadati</taxon>
        <taxon>Pseudomonadota</taxon>
        <taxon>Gammaproteobacteria</taxon>
        <taxon>Vibrionales</taxon>
        <taxon>Vibrionaceae</taxon>
        <taxon>Photobacterium</taxon>
    </lineage>
</organism>